<evidence type="ECO:0000256" key="2">
    <source>
        <dbReference type="ARBA" id="ARBA00022670"/>
    </source>
</evidence>
<dbReference type="PANTHER" id="PTHR10795">
    <property type="entry name" value="PROPROTEIN CONVERTASE SUBTILISIN/KEXIN"/>
    <property type="match status" value="1"/>
</dbReference>
<dbReference type="Gene3D" id="3.50.30.30">
    <property type="match status" value="1"/>
</dbReference>
<proteinExistence type="inferred from homology"/>
<name>A0A4U6VPX1_SETVI</name>
<feature type="domain" description="Peptidase S8/S53" evidence="9">
    <location>
        <begin position="163"/>
        <end position="596"/>
    </location>
</feature>
<dbReference type="SUPFAM" id="SSF52743">
    <property type="entry name" value="Subtilisin-like"/>
    <property type="match status" value="1"/>
</dbReference>
<feature type="chain" id="PRO_5020256570" description="Peptidase S8/S53 domain-containing protein" evidence="8">
    <location>
        <begin position="30"/>
        <end position="793"/>
    </location>
</feature>
<dbReference type="InterPro" id="IPR010259">
    <property type="entry name" value="S8pro/Inhibitor_I9"/>
</dbReference>
<dbReference type="PROSITE" id="PS00138">
    <property type="entry name" value="SUBTILASE_SER"/>
    <property type="match status" value="1"/>
</dbReference>
<evidence type="ECO:0000256" key="3">
    <source>
        <dbReference type="ARBA" id="ARBA00022729"/>
    </source>
</evidence>
<dbReference type="GO" id="GO:0004252">
    <property type="term" value="F:serine-type endopeptidase activity"/>
    <property type="evidence" value="ECO:0007669"/>
    <property type="project" value="UniProtKB-UniRule"/>
</dbReference>
<dbReference type="EMBL" id="CM016553">
    <property type="protein sequence ID" value="TKW31192.1"/>
    <property type="molecule type" value="Genomic_DNA"/>
</dbReference>
<gene>
    <name evidence="12" type="ORF">SEVIR_2G088900v2</name>
</gene>
<dbReference type="PROSITE" id="PS51892">
    <property type="entry name" value="SUBTILASE"/>
    <property type="match status" value="1"/>
</dbReference>
<evidence type="ECO:0000256" key="7">
    <source>
        <dbReference type="PROSITE-ProRule" id="PRU01240"/>
    </source>
</evidence>
<dbReference type="Gene3D" id="3.40.50.200">
    <property type="entry name" value="Peptidase S8/S53 domain"/>
    <property type="match status" value="1"/>
</dbReference>
<comment type="similarity">
    <text evidence="1 7">Belongs to the peptidase S8 family.</text>
</comment>
<evidence type="ECO:0000259" key="10">
    <source>
        <dbReference type="Pfam" id="PF05922"/>
    </source>
</evidence>
<dbReference type="InterPro" id="IPR041469">
    <property type="entry name" value="Subtilisin-like_FN3"/>
</dbReference>
<evidence type="ECO:0000313" key="12">
    <source>
        <dbReference type="EMBL" id="TKW31192.1"/>
    </source>
</evidence>
<dbReference type="Proteomes" id="UP000298652">
    <property type="component" value="Chromosome 2"/>
</dbReference>
<dbReference type="Gramene" id="TKW31192">
    <property type="protein sequence ID" value="TKW31192"/>
    <property type="gene ID" value="SEVIR_2G088900v2"/>
</dbReference>
<dbReference type="PRINTS" id="PR00723">
    <property type="entry name" value="SUBTILISIN"/>
</dbReference>
<dbReference type="Pfam" id="PF00082">
    <property type="entry name" value="Peptidase_S8"/>
    <property type="match status" value="1"/>
</dbReference>
<evidence type="ECO:0000256" key="1">
    <source>
        <dbReference type="ARBA" id="ARBA00011073"/>
    </source>
</evidence>
<dbReference type="InterPro" id="IPR037045">
    <property type="entry name" value="S8pro/Inhibitor_I9_sf"/>
</dbReference>
<evidence type="ECO:0000259" key="11">
    <source>
        <dbReference type="Pfam" id="PF17766"/>
    </source>
</evidence>
<feature type="domain" description="Subtilisin-like protease fibronectin type-III" evidence="11">
    <location>
        <begin position="674"/>
        <end position="776"/>
    </location>
</feature>
<evidence type="ECO:0000313" key="13">
    <source>
        <dbReference type="Proteomes" id="UP000298652"/>
    </source>
</evidence>
<keyword evidence="4 7" id="KW-0378">Hydrolase</keyword>
<dbReference type="GO" id="GO:0006508">
    <property type="term" value="P:proteolysis"/>
    <property type="evidence" value="ECO:0007669"/>
    <property type="project" value="UniProtKB-KW"/>
</dbReference>
<dbReference type="Pfam" id="PF05922">
    <property type="entry name" value="Inhibitor_I9"/>
    <property type="match status" value="1"/>
</dbReference>
<evidence type="ECO:0000259" key="9">
    <source>
        <dbReference type="Pfam" id="PF00082"/>
    </source>
</evidence>
<evidence type="ECO:0000256" key="5">
    <source>
        <dbReference type="ARBA" id="ARBA00022825"/>
    </source>
</evidence>
<keyword evidence="2 7" id="KW-0645">Protease</keyword>
<evidence type="ECO:0000256" key="6">
    <source>
        <dbReference type="PIRSR" id="PIRSR615500-1"/>
    </source>
</evidence>
<protein>
    <recommendedName>
        <fullName evidence="14">Peptidase S8/S53 domain-containing protein</fullName>
    </recommendedName>
</protein>
<evidence type="ECO:0000256" key="8">
    <source>
        <dbReference type="SAM" id="SignalP"/>
    </source>
</evidence>
<sequence>MASHRSLLPAPFIAALLLLLAAAVISSDASFTTLGDRREAHLEPADEAGRRIYIVLLEPPAASQDMDADAHRAWHQSYLPSMTTAVGEPRLRRSYRTLVHGFSARLTEDELKQVSAKPGFIRAFPNVIRYLDTTRTPAFLGVQFPQSTARFRFLDWPGYGGFGTIIGIIDGGITNAHPSMDDAGFEDIEVPERWRGSCHNDIKCNKKLIGARNFVGVGPPLDVADAHGTQVTTIAAGNLVAGANFNGLASGIASGMAPQAQVAVYKACGETGCTDESLLSAIVAAVHDGVDVISLSVGGNSQAATYDHDPIAVASFAAMQAGILVVATAGNNGPSPSTVHNDAPWLLTVGAGTVDRSFMAGVQLEDVYATVVNGQSLANRQWQMAVRPEVAHDILYSEDGDRANCVYPEDELPVRVPGRCVVCQAGGEMRATTLQKLQSNNASAIVMVDREEFGCTGMVMNMPRGMENTYTPVLQVTYKDGGVLESFASSSPLPRAVIDFTRGTVVGATQAPTVAFFSSRGPSRYPAILKPDVLAPGVNILAGVPPDQDGVYFQFTSGTSMAVPHVSGAALLLKSVHRSWSPAAIRSALMTTADTVDKSGRGILDEQLNRADAYKMGAGRINVSRAMNPGLVYDLNERQYAAHVCSTLGEAALRAVSRNDSWRCSELPTTHPSNLNYPSITVPLQPRMAFSMVRTLTNVAPRRLETAPETYTAKVVMPPEVRVTVYPSTLSFTYPGQEASYHILVSSTDTVPVQGAVYQGTVEWSSSDHTVTSPMLAVVGLGTSQPSTPWKLN</sequence>
<dbReference type="Gene3D" id="3.30.70.80">
    <property type="entry name" value="Peptidase S8 propeptide/proteinase inhibitor I9"/>
    <property type="match status" value="1"/>
</dbReference>
<dbReference type="InterPro" id="IPR045051">
    <property type="entry name" value="SBT"/>
</dbReference>
<dbReference type="Pfam" id="PF17766">
    <property type="entry name" value="fn3_6"/>
    <property type="match status" value="1"/>
</dbReference>
<evidence type="ECO:0008006" key="14">
    <source>
        <dbReference type="Google" id="ProtNLM"/>
    </source>
</evidence>
<dbReference type="OMA" id="DAHRAWH"/>
<feature type="active site" description="Charge relay system" evidence="6 7">
    <location>
        <position position="560"/>
    </location>
</feature>
<evidence type="ECO:0000256" key="4">
    <source>
        <dbReference type="ARBA" id="ARBA00022801"/>
    </source>
</evidence>
<dbReference type="AlphaFoldDB" id="A0A4U6VPX1"/>
<dbReference type="InterPro" id="IPR023828">
    <property type="entry name" value="Peptidase_S8_Ser-AS"/>
</dbReference>
<feature type="active site" description="Charge relay system" evidence="6 7">
    <location>
        <position position="227"/>
    </location>
</feature>
<feature type="signal peptide" evidence="8">
    <location>
        <begin position="1"/>
        <end position="29"/>
    </location>
</feature>
<organism evidence="12 13">
    <name type="scientific">Setaria viridis</name>
    <name type="common">Green bristlegrass</name>
    <name type="synonym">Setaria italica subsp. viridis</name>
    <dbReference type="NCBI Taxonomy" id="4556"/>
    <lineage>
        <taxon>Eukaryota</taxon>
        <taxon>Viridiplantae</taxon>
        <taxon>Streptophyta</taxon>
        <taxon>Embryophyta</taxon>
        <taxon>Tracheophyta</taxon>
        <taxon>Spermatophyta</taxon>
        <taxon>Magnoliopsida</taxon>
        <taxon>Liliopsida</taxon>
        <taxon>Poales</taxon>
        <taxon>Poaceae</taxon>
        <taxon>PACMAD clade</taxon>
        <taxon>Panicoideae</taxon>
        <taxon>Panicodae</taxon>
        <taxon>Paniceae</taxon>
        <taxon>Cenchrinae</taxon>
        <taxon>Setaria</taxon>
    </lineage>
</organism>
<feature type="active site" description="Charge relay system" evidence="6 7">
    <location>
        <position position="170"/>
    </location>
</feature>
<dbReference type="Gene3D" id="2.60.40.2310">
    <property type="match status" value="1"/>
</dbReference>
<keyword evidence="5 7" id="KW-0720">Serine protease</keyword>
<dbReference type="InterPro" id="IPR036852">
    <property type="entry name" value="Peptidase_S8/S53_dom_sf"/>
</dbReference>
<accession>A0A4U6VPX1</accession>
<reference evidence="12" key="1">
    <citation type="submission" date="2019-03" db="EMBL/GenBank/DDBJ databases">
        <title>WGS assembly of Setaria viridis.</title>
        <authorList>
            <person name="Huang P."/>
            <person name="Jenkins J."/>
            <person name="Grimwood J."/>
            <person name="Barry K."/>
            <person name="Healey A."/>
            <person name="Mamidi S."/>
            <person name="Sreedasyam A."/>
            <person name="Shu S."/>
            <person name="Feldman M."/>
            <person name="Wu J."/>
            <person name="Yu Y."/>
            <person name="Chen C."/>
            <person name="Johnson J."/>
            <person name="Rokhsar D."/>
            <person name="Baxter I."/>
            <person name="Schmutz J."/>
            <person name="Brutnell T."/>
            <person name="Kellogg E."/>
        </authorList>
    </citation>
    <scope>NUCLEOTIDE SEQUENCE [LARGE SCALE GENOMIC DNA]</scope>
</reference>
<feature type="domain" description="Inhibitor I9" evidence="10">
    <location>
        <begin position="53"/>
        <end position="131"/>
    </location>
</feature>
<keyword evidence="13" id="KW-1185">Reference proteome</keyword>
<dbReference type="InterPro" id="IPR015500">
    <property type="entry name" value="Peptidase_S8_subtilisin-rel"/>
</dbReference>
<keyword evidence="3 8" id="KW-0732">Signal</keyword>
<dbReference type="InterPro" id="IPR000209">
    <property type="entry name" value="Peptidase_S8/S53_dom"/>
</dbReference>